<comment type="cofactor">
    <cofactor evidence="1">
        <name>Zn(2+)</name>
        <dbReference type="ChEBI" id="CHEBI:29105"/>
    </cofactor>
</comment>
<evidence type="ECO:0000256" key="5">
    <source>
        <dbReference type="ARBA" id="ARBA00022723"/>
    </source>
</evidence>
<dbReference type="EMBL" id="GEDC01001115">
    <property type="protein sequence ID" value="JAS36183.1"/>
    <property type="molecule type" value="Transcribed_RNA"/>
</dbReference>
<sequence length="518" mass="61172">MLLKDIDKNVDPCDDFYHYACGNYLKTAEPNIMRRFDNVIINKYKQLKAMLEEPATKGPRVFKMVKQLYRQCLDEAALDKQGLGDALKIFKKAGGWPVLEGKKWRAKRFQWDEAMIKIQNLGLTGHNLFTIEEGFDVKNPTQYIIKIGPYLSGKLSRENYLNGWDNKYVRAYYNLRVDTVVLFGAKRRSAEKELKDVMNLEIRLNKAIKNHDLYDLVTVKYLQQNYPYLQWMDFFKKLYKYDFVDLHDNDPVMVYDLGFFDELGKILRTTDKRIIANWMFWKGAESILEYLTTTMRRRMDEYRFAINGTKKEHPRWKTCMKALMSADLSLNMAVSAMYVRKYIDRRTKRNVMDITAALRREMEKLLSTWSWPGISERTRNAAIKKVKAMVEFVAYPEEYFDNQMLTKKYKKVDIIGKRFLKSILELRKFTFSYNYEKLGMAVNRSSWEHFKYVIDLNAFYRIDTNTIFIPAGILQPPSYSSELPCYMKFGGIGTIIGHEITHGFDNEGRHYNEIGKQE</sequence>
<dbReference type="PANTHER" id="PTHR11733">
    <property type="entry name" value="ZINC METALLOPROTEASE FAMILY M13 NEPRILYSIN-RELATED"/>
    <property type="match status" value="1"/>
</dbReference>
<evidence type="ECO:0000256" key="8">
    <source>
        <dbReference type="ARBA" id="ARBA00023049"/>
    </source>
</evidence>
<dbReference type="GO" id="GO:0004222">
    <property type="term" value="F:metalloendopeptidase activity"/>
    <property type="evidence" value="ECO:0007669"/>
    <property type="project" value="InterPro"/>
</dbReference>
<evidence type="ECO:0000256" key="6">
    <source>
        <dbReference type="ARBA" id="ARBA00022801"/>
    </source>
</evidence>
<dbReference type="GO" id="GO:0046872">
    <property type="term" value="F:metal ion binding"/>
    <property type="evidence" value="ECO:0007669"/>
    <property type="project" value="UniProtKB-KW"/>
</dbReference>
<accession>A0A1B6EE33</accession>
<evidence type="ECO:0000256" key="1">
    <source>
        <dbReference type="ARBA" id="ARBA00001947"/>
    </source>
</evidence>
<evidence type="ECO:0008006" key="12">
    <source>
        <dbReference type="Google" id="ProtNLM"/>
    </source>
</evidence>
<dbReference type="Gene3D" id="1.10.1380.10">
    <property type="entry name" value="Neutral endopeptidase , domain2"/>
    <property type="match status" value="1"/>
</dbReference>
<name>A0A1B6EE33_9HEMI</name>
<reference evidence="11" key="1">
    <citation type="submission" date="2015-12" db="EMBL/GenBank/DDBJ databases">
        <title>De novo transcriptome assembly of four potential Pierce s Disease insect vectors from Arizona vineyards.</title>
        <authorList>
            <person name="Tassone E.E."/>
        </authorList>
    </citation>
    <scope>NUCLEOTIDE SEQUENCE</scope>
</reference>
<proteinExistence type="inferred from homology"/>
<dbReference type="Pfam" id="PF05649">
    <property type="entry name" value="Peptidase_M13_N"/>
    <property type="match status" value="1"/>
</dbReference>
<dbReference type="AlphaFoldDB" id="A0A1B6EE33"/>
<protein>
    <recommendedName>
        <fullName evidence="12">Peptidase M13 N-terminal domain-containing protein</fullName>
    </recommendedName>
</protein>
<dbReference type="CDD" id="cd08662">
    <property type="entry name" value="M13"/>
    <property type="match status" value="1"/>
</dbReference>
<evidence type="ECO:0000259" key="9">
    <source>
        <dbReference type="Pfam" id="PF01431"/>
    </source>
</evidence>
<dbReference type="InterPro" id="IPR008753">
    <property type="entry name" value="Peptidase_M13_N"/>
</dbReference>
<evidence type="ECO:0000256" key="2">
    <source>
        <dbReference type="ARBA" id="ARBA00004401"/>
    </source>
</evidence>
<keyword evidence="4" id="KW-0645">Protease</keyword>
<keyword evidence="7" id="KW-0862">Zinc</keyword>
<dbReference type="InterPro" id="IPR000718">
    <property type="entry name" value="Peptidase_M13"/>
</dbReference>
<dbReference type="PRINTS" id="PR00786">
    <property type="entry name" value="NEPRILYSIN"/>
</dbReference>
<comment type="similarity">
    <text evidence="3">Belongs to the peptidase M13 family.</text>
</comment>
<dbReference type="GO" id="GO:0005886">
    <property type="term" value="C:plasma membrane"/>
    <property type="evidence" value="ECO:0007669"/>
    <property type="project" value="UniProtKB-SubCell"/>
</dbReference>
<dbReference type="GO" id="GO:0016485">
    <property type="term" value="P:protein processing"/>
    <property type="evidence" value="ECO:0007669"/>
    <property type="project" value="TreeGrafter"/>
</dbReference>
<keyword evidence="6" id="KW-0378">Hydrolase</keyword>
<dbReference type="InterPro" id="IPR042089">
    <property type="entry name" value="Peptidase_M13_dom_2"/>
</dbReference>
<dbReference type="SUPFAM" id="SSF55486">
    <property type="entry name" value="Metalloproteases ('zincins'), catalytic domain"/>
    <property type="match status" value="1"/>
</dbReference>
<dbReference type="Pfam" id="PF01431">
    <property type="entry name" value="Peptidase_M13"/>
    <property type="match status" value="1"/>
</dbReference>
<feature type="domain" description="Peptidase M13 N-terminal" evidence="10">
    <location>
        <begin position="12"/>
        <end position="396"/>
    </location>
</feature>
<feature type="non-terminal residue" evidence="11">
    <location>
        <position position="518"/>
    </location>
</feature>
<feature type="domain" description="Peptidase M13 C-terminal" evidence="9">
    <location>
        <begin position="457"/>
        <end position="516"/>
    </location>
</feature>
<organism evidence="11">
    <name type="scientific">Clastoptera arizonana</name>
    <name type="common">Arizona spittle bug</name>
    <dbReference type="NCBI Taxonomy" id="38151"/>
    <lineage>
        <taxon>Eukaryota</taxon>
        <taxon>Metazoa</taxon>
        <taxon>Ecdysozoa</taxon>
        <taxon>Arthropoda</taxon>
        <taxon>Hexapoda</taxon>
        <taxon>Insecta</taxon>
        <taxon>Pterygota</taxon>
        <taxon>Neoptera</taxon>
        <taxon>Paraneoptera</taxon>
        <taxon>Hemiptera</taxon>
        <taxon>Auchenorrhyncha</taxon>
        <taxon>Cercopoidea</taxon>
        <taxon>Clastopteridae</taxon>
        <taxon>Clastoptera</taxon>
    </lineage>
</organism>
<dbReference type="PANTHER" id="PTHR11733:SF224">
    <property type="entry name" value="NEPRILYSIN-2"/>
    <property type="match status" value="1"/>
</dbReference>
<evidence type="ECO:0000256" key="3">
    <source>
        <dbReference type="ARBA" id="ARBA00007357"/>
    </source>
</evidence>
<evidence type="ECO:0000259" key="10">
    <source>
        <dbReference type="Pfam" id="PF05649"/>
    </source>
</evidence>
<dbReference type="PROSITE" id="PS51885">
    <property type="entry name" value="NEPRILYSIN"/>
    <property type="match status" value="1"/>
</dbReference>
<gene>
    <name evidence="11" type="ORF">g.43416</name>
</gene>
<evidence type="ECO:0000256" key="4">
    <source>
        <dbReference type="ARBA" id="ARBA00022670"/>
    </source>
</evidence>
<evidence type="ECO:0000256" key="7">
    <source>
        <dbReference type="ARBA" id="ARBA00022833"/>
    </source>
</evidence>
<comment type="subcellular location">
    <subcellularLocation>
        <location evidence="2">Cell membrane</location>
        <topology evidence="2">Single-pass type II membrane protein</topology>
    </subcellularLocation>
</comment>
<keyword evidence="5" id="KW-0479">Metal-binding</keyword>
<dbReference type="InterPro" id="IPR018497">
    <property type="entry name" value="Peptidase_M13_C"/>
</dbReference>
<keyword evidence="8" id="KW-0482">Metalloprotease</keyword>
<evidence type="ECO:0000313" key="11">
    <source>
        <dbReference type="EMBL" id="JAS36183.1"/>
    </source>
</evidence>